<dbReference type="InParanoid" id="S8FF83"/>
<dbReference type="EMBL" id="KE504151">
    <property type="protein sequence ID" value="EPT00116.1"/>
    <property type="molecule type" value="Genomic_DNA"/>
</dbReference>
<dbReference type="Proteomes" id="UP000015241">
    <property type="component" value="Unassembled WGS sequence"/>
</dbReference>
<evidence type="ECO:0000313" key="2">
    <source>
        <dbReference type="Proteomes" id="UP000015241"/>
    </source>
</evidence>
<evidence type="ECO:0000313" key="1">
    <source>
        <dbReference type="EMBL" id="EPT00116.1"/>
    </source>
</evidence>
<reference evidence="1 2" key="1">
    <citation type="journal article" date="2012" name="Science">
        <title>The Paleozoic origin of enzymatic lignin decomposition reconstructed from 31 fungal genomes.</title>
        <authorList>
            <person name="Floudas D."/>
            <person name="Binder M."/>
            <person name="Riley R."/>
            <person name="Barry K."/>
            <person name="Blanchette R.A."/>
            <person name="Henrissat B."/>
            <person name="Martinez A.T."/>
            <person name="Otillar R."/>
            <person name="Spatafora J.W."/>
            <person name="Yadav J.S."/>
            <person name="Aerts A."/>
            <person name="Benoit I."/>
            <person name="Boyd A."/>
            <person name="Carlson A."/>
            <person name="Copeland A."/>
            <person name="Coutinho P.M."/>
            <person name="de Vries R.P."/>
            <person name="Ferreira P."/>
            <person name="Findley K."/>
            <person name="Foster B."/>
            <person name="Gaskell J."/>
            <person name="Glotzer D."/>
            <person name="Gorecki P."/>
            <person name="Heitman J."/>
            <person name="Hesse C."/>
            <person name="Hori C."/>
            <person name="Igarashi K."/>
            <person name="Jurgens J.A."/>
            <person name="Kallen N."/>
            <person name="Kersten P."/>
            <person name="Kohler A."/>
            <person name="Kuees U."/>
            <person name="Kumar T.K.A."/>
            <person name="Kuo A."/>
            <person name="LaButti K."/>
            <person name="Larrondo L.F."/>
            <person name="Lindquist E."/>
            <person name="Ling A."/>
            <person name="Lombard V."/>
            <person name="Lucas S."/>
            <person name="Lundell T."/>
            <person name="Martin R."/>
            <person name="McLaughlin D.J."/>
            <person name="Morgenstern I."/>
            <person name="Morin E."/>
            <person name="Murat C."/>
            <person name="Nagy L.G."/>
            <person name="Nolan M."/>
            <person name="Ohm R.A."/>
            <person name="Patyshakuliyeva A."/>
            <person name="Rokas A."/>
            <person name="Ruiz-Duenas F.J."/>
            <person name="Sabat G."/>
            <person name="Salamov A."/>
            <person name="Samejima M."/>
            <person name="Schmutz J."/>
            <person name="Slot J.C."/>
            <person name="St John F."/>
            <person name="Stenlid J."/>
            <person name="Sun H."/>
            <person name="Sun S."/>
            <person name="Syed K."/>
            <person name="Tsang A."/>
            <person name="Wiebenga A."/>
            <person name="Young D."/>
            <person name="Pisabarro A."/>
            <person name="Eastwood D.C."/>
            <person name="Martin F."/>
            <person name="Cullen D."/>
            <person name="Grigoriev I.V."/>
            <person name="Hibbett D.S."/>
        </authorList>
    </citation>
    <scope>NUCLEOTIDE SEQUENCE</scope>
    <source>
        <strain evidence="2">FP-58527</strain>
    </source>
</reference>
<proteinExistence type="predicted"/>
<gene>
    <name evidence="1" type="ORF">FOMPIDRAFT_1077687</name>
</gene>
<protein>
    <submittedName>
        <fullName evidence="1">Uncharacterized protein</fullName>
    </submittedName>
</protein>
<feature type="non-terminal residue" evidence="1">
    <location>
        <position position="159"/>
    </location>
</feature>
<accession>S8FF83</accession>
<name>S8FF83_FOMSC</name>
<keyword evidence="2" id="KW-1185">Reference proteome</keyword>
<feature type="non-terminal residue" evidence="1">
    <location>
        <position position="1"/>
    </location>
</feature>
<dbReference type="OrthoDB" id="3245657at2759"/>
<dbReference type="eggNOG" id="ENOG502SP6Y">
    <property type="taxonomic scope" value="Eukaryota"/>
</dbReference>
<organism evidence="1 2">
    <name type="scientific">Fomitopsis schrenkii</name>
    <name type="common">Brown rot fungus</name>
    <dbReference type="NCBI Taxonomy" id="2126942"/>
    <lineage>
        <taxon>Eukaryota</taxon>
        <taxon>Fungi</taxon>
        <taxon>Dikarya</taxon>
        <taxon>Basidiomycota</taxon>
        <taxon>Agaricomycotina</taxon>
        <taxon>Agaricomycetes</taxon>
        <taxon>Polyporales</taxon>
        <taxon>Fomitopsis</taxon>
    </lineage>
</organism>
<sequence>NRTIDDTHGDSVTHTMVEYTNHWNVGPTCTGCKVQPDRLQAYEQTWHDTTTDSPNTTAIHSATLKFNGIGSSGTAVWIYCILVNSGKPFVTIATNTTFEVDGAPAGEYKHTPNKTNEQYLYNVSVFSRTDMSMEEHVLVMSAMQGSAPSLLLFDYAVYT</sequence>
<dbReference type="AlphaFoldDB" id="S8FF83"/>
<dbReference type="Gene3D" id="2.60.120.260">
    <property type="entry name" value="Galactose-binding domain-like"/>
    <property type="match status" value="1"/>
</dbReference>
<dbReference type="HOGENOM" id="CLU_081164_0_1_1"/>